<sequence>MTLSELRFVVAVAKERNFRRASEKCYVSQPALSLAIKKLEEDLGVQIFERSRTDINPTPIGEKIIEQAIKAIEEVNYIRELAKQGNNQLSGSFRLGLIYSVGPYLLPEIIPILRQSAPEMPLDIEENLTVQLEAQLKNGIIDAAVVALPFDVPGINTLPLYDEKYLVMVPVSHPWASRKSVSADELADENVLLLNSGHCYSHQVLQACPDLSRKGQVLQGNSLETIRNMVASNLGITVLPCSAATDRYLNPLVKVIPFSEPVPVRRVAIAWRKSYARELAVMCVADAIKAIASDCLEMID</sequence>
<accession>A0A351RBB2</accession>
<dbReference type="Gene3D" id="3.40.190.10">
    <property type="entry name" value="Periplasmic binding protein-like II"/>
    <property type="match status" value="2"/>
</dbReference>
<comment type="caution">
    <text evidence="7">The sequence shown here is derived from an EMBL/GenBank/DDBJ whole genome shotgun (WGS) entry which is preliminary data.</text>
</comment>
<evidence type="ECO:0000256" key="2">
    <source>
        <dbReference type="ARBA" id="ARBA00023015"/>
    </source>
</evidence>
<dbReference type="PANTHER" id="PTHR30346:SF26">
    <property type="entry name" value="HYDROGEN PEROXIDE-INDUCIBLE GENES ACTIVATOR"/>
    <property type="match status" value="1"/>
</dbReference>
<evidence type="ECO:0000256" key="3">
    <source>
        <dbReference type="ARBA" id="ARBA00023125"/>
    </source>
</evidence>
<dbReference type="InterPro" id="IPR036390">
    <property type="entry name" value="WH_DNA-bd_sf"/>
</dbReference>
<dbReference type="InterPro" id="IPR005119">
    <property type="entry name" value="LysR_subst-bd"/>
</dbReference>
<reference evidence="7 8" key="1">
    <citation type="journal article" date="2018" name="Nat. Biotechnol.">
        <title>A standardized bacterial taxonomy based on genome phylogeny substantially revises the tree of life.</title>
        <authorList>
            <person name="Parks D.H."/>
            <person name="Chuvochina M."/>
            <person name="Waite D.W."/>
            <person name="Rinke C."/>
            <person name="Skarshewski A."/>
            <person name="Chaumeil P.A."/>
            <person name="Hugenholtz P."/>
        </authorList>
    </citation>
    <scope>NUCLEOTIDE SEQUENCE [LARGE SCALE GENOMIC DNA]</scope>
    <source>
        <strain evidence="7">UBA9958</strain>
    </source>
</reference>
<dbReference type="PROSITE" id="PS50931">
    <property type="entry name" value="HTH_LYSR"/>
    <property type="match status" value="1"/>
</dbReference>
<dbReference type="PANTHER" id="PTHR30346">
    <property type="entry name" value="TRANSCRIPTIONAL DUAL REGULATOR HCAR-RELATED"/>
    <property type="match status" value="1"/>
</dbReference>
<dbReference type="Pfam" id="PF00126">
    <property type="entry name" value="HTH_1"/>
    <property type="match status" value="1"/>
</dbReference>
<keyword evidence="2" id="KW-0805">Transcription regulation</keyword>
<organism evidence="7 8">
    <name type="scientific">Methylotenera mobilis</name>
    <dbReference type="NCBI Taxonomy" id="359408"/>
    <lineage>
        <taxon>Bacteria</taxon>
        <taxon>Pseudomonadati</taxon>
        <taxon>Pseudomonadota</taxon>
        <taxon>Betaproteobacteria</taxon>
        <taxon>Nitrosomonadales</taxon>
        <taxon>Methylophilaceae</taxon>
        <taxon>Methylotenera</taxon>
    </lineage>
</organism>
<evidence type="ECO:0000313" key="8">
    <source>
        <dbReference type="Proteomes" id="UP000264313"/>
    </source>
</evidence>
<dbReference type="GO" id="GO:0003677">
    <property type="term" value="F:DNA binding"/>
    <property type="evidence" value="ECO:0007669"/>
    <property type="project" value="UniProtKB-KW"/>
</dbReference>
<dbReference type="GO" id="GO:0032993">
    <property type="term" value="C:protein-DNA complex"/>
    <property type="evidence" value="ECO:0007669"/>
    <property type="project" value="TreeGrafter"/>
</dbReference>
<dbReference type="Pfam" id="PF03466">
    <property type="entry name" value="LysR_substrate"/>
    <property type="match status" value="1"/>
</dbReference>
<protein>
    <submittedName>
        <fullName evidence="7">Hydrogen peroxide-inducible genes activator</fullName>
    </submittedName>
</protein>
<dbReference type="EMBL" id="DNAA01000172">
    <property type="protein sequence ID" value="HBA09333.1"/>
    <property type="molecule type" value="Genomic_DNA"/>
</dbReference>
<dbReference type="AlphaFoldDB" id="A0A351RBB2"/>
<dbReference type="CDD" id="cd08411">
    <property type="entry name" value="PBP2_OxyR"/>
    <property type="match status" value="1"/>
</dbReference>
<proteinExistence type="inferred from homology"/>
<keyword evidence="5" id="KW-0804">Transcription</keyword>
<keyword evidence="3" id="KW-0238">DNA-binding</keyword>
<dbReference type="PRINTS" id="PR00039">
    <property type="entry name" value="HTHLYSR"/>
</dbReference>
<dbReference type="Gene3D" id="1.10.10.10">
    <property type="entry name" value="Winged helix-like DNA-binding domain superfamily/Winged helix DNA-binding domain"/>
    <property type="match status" value="1"/>
</dbReference>
<dbReference type="GO" id="GO:0003700">
    <property type="term" value="F:DNA-binding transcription factor activity"/>
    <property type="evidence" value="ECO:0007669"/>
    <property type="project" value="InterPro"/>
</dbReference>
<comment type="similarity">
    <text evidence="1">Belongs to the LysR transcriptional regulatory family.</text>
</comment>
<evidence type="ECO:0000256" key="4">
    <source>
        <dbReference type="ARBA" id="ARBA00023159"/>
    </source>
</evidence>
<dbReference type="InterPro" id="IPR036388">
    <property type="entry name" value="WH-like_DNA-bd_sf"/>
</dbReference>
<dbReference type="FunFam" id="1.10.10.10:FF:000001">
    <property type="entry name" value="LysR family transcriptional regulator"/>
    <property type="match status" value="1"/>
</dbReference>
<feature type="domain" description="HTH lysR-type" evidence="6">
    <location>
        <begin position="1"/>
        <end position="58"/>
    </location>
</feature>
<evidence type="ECO:0000313" key="7">
    <source>
        <dbReference type="EMBL" id="HBA09333.1"/>
    </source>
</evidence>
<dbReference type="SUPFAM" id="SSF46785">
    <property type="entry name" value="Winged helix' DNA-binding domain"/>
    <property type="match status" value="1"/>
</dbReference>
<dbReference type="SUPFAM" id="SSF53850">
    <property type="entry name" value="Periplasmic binding protein-like II"/>
    <property type="match status" value="1"/>
</dbReference>
<evidence type="ECO:0000256" key="1">
    <source>
        <dbReference type="ARBA" id="ARBA00009437"/>
    </source>
</evidence>
<dbReference type="InterPro" id="IPR000847">
    <property type="entry name" value="LysR_HTH_N"/>
</dbReference>
<name>A0A351RBB2_9PROT</name>
<dbReference type="Proteomes" id="UP000264313">
    <property type="component" value="Unassembled WGS sequence"/>
</dbReference>
<keyword evidence="4" id="KW-0010">Activator</keyword>
<gene>
    <name evidence="7" type="ORF">DCW48_07070</name>
</gene>
<evidence type="ECO:0000259" key="6">
    <source>
        <dbReference type="PROSITE" id="PS50931"/>
    </source>
</evidence>
<evidence type="ECO:0000256" key="5">
    <source>
        <dbReference type="ARBA" id="ARBA00023163"/>
    </source>
</evidence>
<dbReference type="STRING" id="1132855.GCA_000384255_00063"/>